<dbReference type="PANTHER" id="PTHR31542">
    <property type="entry name" value="39A RIBOSOMAL PROTEIN L50, MITOCHONDRIAL"/>
    <property type="match status" value="1"/>
</dbReference>
<evidence type="ECO:0000313" key="9">
    <source>
        <dbReference type="Proteomes" id="UP000789831"/>
    </source>
</evidence>
<evidence type="ECO:0000256" key="2">
    <source>
        <dbReference type="ARBA" id="ARBA00008860"/>
    </source>
</evidence>
<keyword evidence="3" id="KW-0689">Ribosomal protein</keyword>
<evidence type="ECO:0000256" key="5">
    <source>
        <dbReference type="ARBA" id="ARBA00023274"/>
    </source>
</evidence>
<dbReference type="AlphaFoldDB" id="A0A9N9GIP0"/>
<comment type="similarity">
    <text evidence="2">Belongs to the mitochondrion-specific ribosomal protein mL50 family.</text>
</comment>
<evidence type="ECO:0000256" key="7">
    <source>
        <dbReference type="ARBA" id="ARBA00035398"/>
    </source>
</evidence>
<dbReference type="InterPro" id="IPR018305">
    <property type="entry name" value="Ribosomal_m50"/>
</dbReference>
<comment type="caution">
    <text evidence="8">The sequence shown here is derived from an EMBL/GenBank/DDBJ whole genome shotgun (WGS) entry which is preliminary data.</text>
</comment>
<evidence type="ECO:0000256" key="6">
    <source>
        <dbReference type="ARBA" id="ARBA00035183"/>
    </source>
</evidence>
<protein>
    <recommendedName>
        <fullName evidence="6">Large ribosomal subunit protein mL50</fullName>
    </recommendedName>
    <alternativeName>
        <fullName evidence="7">39S ribosomal protein L50, mitochondrial</fullName>
    </alternativeName>
</protein>
<evidence type="ECO:0000256" key="3">
    <source>
        <dbReference type="ARBA" id="ARBA00022980"/>
    </source>
</evidence>
<dbReference type="Pfam" id="PF10501">
    <property type="entry name" value="Ribosomal_L50"/>
    <property type="match status" value="1"/>
</dbReference>
<accession>A0A9N9GIP0</accession>
<gene>
    <name evidence="8" type="ORF">AGERDE_LOCUS9289</name>
</gene>
<comment type="subcellular location">
    <subcellularLocation>
        <location evidence="1">Mitochondrion</location>
    </subcellularLocation>
</comment>
<dbReference type="EMBL" id="CAJVPL010002263">
    <property type="protein sequence ID" value="CAG8604916.1"/>
    <property type="molecule type" value="Genomic_DNA"/>
</dbReference>
<sequence>MKITTPRFLHTFPPLSLTGFSIALQRQQHNRPVVPIHHHIFVASDDLFSVSENQQRKTFAVFMKDANEYEVNDMDEDEKKAKRFLPAVPTKTPQEVHDIMFNIIVKHCQDGINPNNWLQFRFDEEPSLKFKILKDCTTLMGRDVPNFELNKMRTVNDVMKFYLTEQEPDERLGHPVADWFEKNKDRLPPNMHFVPYVKERNVPEILRMRPNKREF</sequence>
<dbReference type="PANTHER" id="PTHR31542:SF1">
    <property type="entry name" value="LARGE RIBOSOMAL SUBUNIT PROTEIN ML50"/>
    <property type="match status" value="1"/>
</dbReference>
<evidence type="ECO:0000256" key="4">
    <source>
        <dbReference type="ARBA" id="ARBA00023128"/>
    </source>
</evidence>
<dbReference type="OrthoDB" id="6220758at2759"/>
<keyword evidence="5" id="KW-0687">Ribonucleoprotein</keyword>
<name>A0A9N9GIP0_9GLOM</name>
<dbReference type="Proteomes" id="UP000789831">
    <property type="component" value="Unassembled WGS sequence"/>
</dbReference>
<dbReference type="GO" id="GO:0005762">
    <property type="term" value="C:mitochondrial large ribosomal subunit"/>
    <property type="evidence" value="ECO:0007669"/>
    <property type="project" value="TreeGrafter"/>
</dbReference>
<evidence type="ECO:0000313" key="8">
    <source>
        <dbReference type="EMBL" id="CAG8604916.1"/>
    </source>
</evidence>
<organism evidence="8 9">
    <name type="scientific">Ambispora gerdemannii</name>
    <dbReference type="NCBI Taxonomy" id="144530"/>
    <lineage>
        <taxon>Eukaryota</taxon>
        <taxon>Fungi</taxon>
        <taxon>Fungi incertae sedis</taxon>
        <taxon>Mucoromycota</taxon>
        <taxon>Glomeromycotina</taxon>
        <taxon>Glomeromycetes</taxon>
        <taxon>Archaeosporales</taxon>
        <taxon>Ambisporaceae</taxon>
        <taxon>Ambispora</taxon>
    </lineage>
</organism>
<reference evidence="8" key="1">
    <citation type="submission" date="2021-06" db="EMBL/GenBank/DDBJ databases">
        <authorList>
            <person name="Kallberg Y."/>
            <person name="Tangrot J."/>
            <person name="Rosling A."/>
        </authorList>
    </citation>
    <scope>NUCLEOTIDE SEQUENCE</scope>
    <source>
        <strain evidence="8">MT106</strain>
    </source>
</reference>
<evidence type="ECO:0000256" key="1">
    <source>
        <dbReference type="ARBA" id="ARBA00004173"/>
    </source>
</evidence>
<keyword evidence="9" id="KW-1185">Reference proteome</keyword>
<proteinExistence type="inferred from homology"/>
<keyword evidence="4" id="KW-0496">Mitochondrion</keyword>